<dbReference type="Proteomes" id="UP000092555">
    <property type="component" value="Unassembled WGS sequence"/>
</dbReference>
<evidence type="ECO:0000313" key="3">
    <source>
        <dbReference type="Proteomes" id="UP000092555"/>
    </source>
</evidence>
<organism evidence="2 3">
    <name type="scientific">Metschnikowia bicuspidata var. bicuspidata NRRL YB-4993</name>
    <dbReference type="NCBI Taxonomy" id="869754"/>
    <lineage>
        <taxon>Eukaryota</taxon>
        <taxon>Fungi</taxon>
        <taxon>Dikarya</taxon>
        <taxon>Ascomycota</taxon>
        <taxon>Saccharomycotina</taxon>
        <taxon>Pichiomycetes</taxon>
        <taxon>Metschnikowiaceae</taxon>
        <taxon>Metschnikowia</taxon>
    </lineage>
</organism>
<evidence type="ECO:0000256" key="1">
    <source>
        <dbReference type="SAM" id="MobiDB-lite"/>
    </source>
</evidence>
<dbReference type="GeneID" id="30028857"/>
<dbReference type="STRING" id="869754.A0A1A0HA65"/>
<sequence>MAGPRLPNLESLRLVNVQLRPAGFPAFAQAFFTLHYMPEDAGNESVAPQEGHLLPVASPEILANLLYVSETISANTRMNFGVVSLPAMPQQSFRARVNVWVSTNEESVKYRLFYDLKADVRNLVPLADISQDTHDNGLSANAIVWQFEGQAYCLPAHLESAPAKSVAGRAETAPAPKRREKQAKPSYTVDDVRHMSSLIRGVRDFDDIKTATSTEIDTLVARNVLRPFRRDRLVHWLPQLEKLIAKQETANENLESRILATRNIVKERARLIQDDFPCYKSLLEEKQAIVASQVASLHDSLEHSVFPHILSSMRRIVSEVIHAFPIEMAENSTHHSISGIEFPSSIAEILDVCYNGEPKLHPVSIPNPLDGMAHVYSSLVDCINAGLSEIVALLNMLSSVTGVSLKYQMTYAGSRSFLVEHLSPQQVVSNNRATPVAMHVSTTVTYPLYYDIEQSGKMLDGLVGTDGKKYPRNVRFERGLALLNRNLSFFISDIADLYSQYNGDTKTGKSIIQSIPLDCLDHFLGNIHYLMLFITAPLQ</sequence>
<reference evidence="2 3" key="1">
    <citation type="submission" date="2016-05" db="EMBL/GenBank/DDBJ databases">
        <title>Comparative genomics of biotechnologically important yeasts.</title>
        <authorList>
            <consortium name="DOE Joint Genome Institute"/>
            <person name="Riley R."/>
            <person name="Haridas S."/>
            <person name="Wolfe K.H."/>
            <person name="Lopes M.R."/>
            <person name="Hittinger C.T."/>
            <person name="Goker M."/>
            <person name="Salamov A."/>
            <person name="Wisecaver J."/>
            <person name="Long T.M."/>
            <person name="Aerts A.L."/>
            <person name="Barry K."/>
            <person name="Choi C."/>
            <person name="Clum A."/>
            <person name="Coughlan A.Y."/>
            <person name="Deshpande S."/>
            <person name="Douglass A.P."/>
            <person name="Hanson S.J."/>
            <person name="Klenk H.-P."/>
            <person name="LaButti K."/>
            <person name="Lapidus A."/>
            <person name="Lindquist E."/>
            <person name="Lipzen A."/>
            <person name="Meier-kolthoff J.P."/>
            <person name="Ohm R.A."/>
            <person name="Otillar R.P."/>
            <person name="Pangilinan J."/>
            <person name="Peng Y."/>
            <person name="Rokas A."/>
            <person name="Rosa C.A."/>
            <person name="Scheuner C."/>
            <person name="Sibirny A.A."/>
            <person name="Slot J.C."/>
            <person name="Stielow J.B."/>
            <person name="Sun H."/>
            <person name="Kurtzman C.P."/>
            <person name="Blackwell M."/>
            <person name="Grigoriev I.V."/>
            <person name="Jeffries T.W."/>
        </authorList>
    </citation>
    <scope>NUCLEOTIDE SEQUENCE [LARGE SCALE GENOMIC DNA]</scope>
    <source>
        <strain evidence="2 3">NRRL YB-4993</strain>
    </source>
</reference>
<feature type="region of interest" description="Disordered" evidence="1">
    <location>
        <begin position="164"/>
        <end position="187"/>
    </location>
</feature>
<proteinExistence type="predicted"/>
<protein>
    <submittedName>
        <fullName evidence="2">Uncharacterized protein</fullName>
    </submittedName>
</protein>
<comment type="caution">
    <text evidence="2">The sequence shown here is derived from an EMBL/GenBank/DDBJ whole genome shotgun (WGS) entry which is preliminary data.</text>
</comment>
<name>A0A1A0HA65_9ASCO</name>
<dbReference type="OrthoDB" id="72772at2759"/>
<dbReference type="AlphaFoldDB" id="A0A1A0HA65"/>
<accession>A0A1A0HA65</accession>
<dbReference type="RefSeq" id="XP_018711416.1">
    <property type="nucleotide sequence ID" value="XM_018855881.1"/>
</dbReference>
<evidence type="ECO:0000313" key="2">
    <source>
        <dbReference type="EMBL" id="OBA20906.1"/>
    </source>
</evidence>
<keyword evidence="3" id="KW-1185">Reference proteome</keyword>
<dbReference type="EMBL" id="LXTC01000003">
    <property type="protein sequence ID" value="OBA20906.1"/>
    <property type="molecule type" value="Genomic_DNA"/>
</dbReference>
<gene>
    <name evidence="2" type="ORF">METBIDRAFT_31567</name>
</gene>